<evidence type="ECO:0000313" key="1">
    <source>
        <dbReference type="EMBL" id="KAJ7651789.1"/>
    </source>
</evidence>
<accession>A0AAD7G360</accession>
<comment type="caution">
    <text evidence="1">The sequence shown here is derived from an EMBL/GenBank/DDBJ whole genome shotgun (WGS) entry which is preliminary data.</text>
</comment>
<gene>
    <name evidence="1" type="ORF">B0H17DRAFT_1147632</name>
</gene>
<proteinExistence type="predicted"/>
<name>A0AAD7G360_MYCRO</name>
<organism evidence="1 2">
    <name type="scientific">Mycena rosella</name>
    <name type="common">Pink bonnet</name>
    <name type="synonym">Agaricus rosellus</name>
    <dbReference type="NCBI Taxonomy" id="1033263"/>
    <lineage>
        <taxon>Eukaryota</taxon>
        <taxon>Fungi</taxon>
        <taxon>Dikarya</taxon>
        <taxon>Basidiomycota</taxon>
        <taxon>Agaricomycotina</taxon>
        <taxon>Agaricomycetes</taxon>
        <taxon>Agaricomycetidae</taxon>
        <taxon>Agaricales</taxon>
        <taxon>Marasmiineae</taxon>
        <taxon>Mycenaceae</taxon>
        <taxon>Mycena</taxon>
    </lineage>
</organism>
<dbReference type="AlphaFoldDB" id="A0AAD7G360"/>
<reference evidence="1" key="1">
    <citation type="submission" date="2023-03" db="EMBL/GenBank/DDBJ databases">
        <title>Massive genome expansion in bonnet fungi (Mycena s.s.) driven by repeated elements and novel gene families across ecological guilds.</title>
        <authorList>
            <consortium name="Lawrence Berkeley National Laboratory"/>
            <person name="Harder C.B."/>
            <person name="Miyauchi S."/>
            <person name="Viragh M."/>
            <person name="Kuo A."/>
            <person name="Thoen E."/>
            <person name="Andreopoulos B."/>
            <person name="Lu D."/>
            <person name="Skrede I."/>
            <person name="Drula E."/>
            <person name="Henrissat B."/>
            <person name="Morin E."/>
            <person name="Kohler A."/>
            <person name="Barry K."/>
            <person name="LaButti K."/>
            <person name="Morin E."/>
            <person name="Salamov A."/>
            <person name="Lipzen A."/>
            <person name="Mereny Z."/>
            <person name="Hegedus B."/>
            <person name="Baldrian P."/>
            <person name="Stursova M."/>
            <person name="Weitz H."/>
            <person name="Taylor A."/>
            <person name="Grigoriev I.V."/>
            <person name="Nagy L.G."/>
            <person name="Martin F."/>
            <person name="Kauserud H."/>
        </authorList>
    </citation>
    <scope>NUCLEOTIDE SEQUENCE</scope>
    <source>
        <strain evidence="1">CBHHK067</strain>
    </source>
</reference>
<sequence>MECDLQRFIRNHAECKTGATVQNQAEAVLARPRSAPLGMILERLPDTVPEVAEFGKPDADTDAAAVASRPCMINGSQALRAASNFQLSYGLSPPNSGFQMPME</sequence>
<evidence type="ECO:0000313" key="2">
    <source>
        <dbReference type="Proteomes" id="UP001221757"/>
    </source>
</evidence>
<dbReference type="Proteomes" id="UP001221757">
    <property type="component" value="Unassembled WGS sequence"/>
</dbReference>
<dbReference type="EMBL" id="JARKIE010000359">
    <property type="protein sequence ID" value="KAJ7651789.1"/>
    <property type="molecule type" value="Genomic_DNA"/>
</dbReference>
<protein>
    <submittedName>
        <fullName evidence="1">Uncharacterized protein</fullName>
    </submittedName>
</protein>
<keyword evidence="2" id="KW-1185">Reference proteome</keyword>